<reference evidence="3 4" key="1">
    <citation type="submission" date="2006-07" db="EMBL/GenBank/DDBJ databases">
        <title>Annotation of the draft genome assembly of Chlorobium ferroxidans DSM 13031.</title>
        <authorList>
            <consortium name="US DOE Joint Genome Institute (JGI-ORNL)"/>
            <person name="Larimer F."/>
            <person name="Land M."/>
            <person name="Hauser L."/>
        </authorList>
    </citation>
    <scope>NUCLEOTIDE SEQUENCE [LARGE SCALE GENOMIC DNA]</scope>
    <source>
        <strain evidence="3 4">DSM 13031</strain>
    </source>
</reference>
<comment type="caution">
    <text evidence="3">The sequence shown here is derived from an EMBL/GenBank/DDBJ whole genome shotgun (WGS) entry which is preliminary data.</text>
</comment>
<keyword evidence="1" id="KW-0732">Signal</keyword>
<organism evidence="3 4">
    <name type="scientific">Chlorobium ferrooxidans DSM 13031</name>
    <dbReference type="NCBI Taxonomy" id="377431"/>
    <lineage>
        <taxon>Bacteria</taxon>
        <taxon>Pseudomonadati</taxon>
        <taxon>Chlorobiota</taxon>
        <taxon>Chlorobiia</taxon>
        <taxon>Chlorobiales</taxon>
        <taxon>Chlorobiaceae</taxon>
        <taxon>Chlorobium/Pelodictyon group</taxon>
        <taxon>Chlorobium</taxon>
    </lineage>
</organism>
<dbReference type="AlphaFoldDB" id="Q0YSN9"/>
<evidence type="ECO:0000313" key="3">
    <source>
        <dbReference type="EMBL" id="EAT59345.1"/>
    </source>
</evidence>
<sequence length="299" mass="32712">MNKKRVTKAYKQLLPPLSLLLVLLMLGGCRERSAAETARSGVLIVSVDRQLQGVADIQGEVFSRHYPDSRITIVPAASGKTLMSLLDHKAGAALISGELQPQEDSLVASLNRPLRREPVGRDALVCIVNSNNRVATLSLKELSVMFSRKGSETTPLIRADDYRLETLLAGKIGKKREDLRAWACRSDGELIRRVGADRSAVGVLFRSALNAGTISDAERNLVRVVPLVSERAGGKAFLPTRQNIFDGSYPLVTTVYYVYYPGNVLATGFGSWLSSSGQTVFERSALVPFKLLERTIILK</sequence>
<dbReference type="EMBL" id="AASE01000005">
    <property type="protein sequence ID" value="EAT59345.1"/>
    <property type="molecule type" value="Genomic_DNA"/>
</dbReference>
<dbReference type="PROSITE" id="PS51257">
    <property type="entry name" value="PROKAR_LIPOPROTEIN"/>
    <property type="match status" value="1"/>
</dbReference>
<proteinExistence type="predicted"/>
<dbReference type="Gene3D" id="3.40.190.10">
    <property type="entry name" value="Periplasmic binding protein-like II"/>
    <property type="match status" value="4"/>
</dbReference>
<dbReference type="RefSeq" id="WP_006366001.1">
    <property type="nucleotide sequence ID" value="NZ_AASE01000005.1"/>
</dbReference>
<dbReference type="PANTHER" id="PTHR30570">
    <property type="entry name" value="PERIPLASMIC PHOSPHATE BINDING COMPONENT OF PHOSPHATE ABC TRANSPORTER"/>
    <property type="match status" value="1"/>
</dbReference>
<dbReference type="InterPro" id="IPR050811">
    <property type="entry name" value="Phosphate_ABC_transporter"/>
</dbReference>
<accession>Q0YSN9</accession>
<dbReference type="Proteomes" id="UP000004162">
    <property type="component" value="Unassembled WGS sequence"/>
</dbReference>
<dbReference type="Pfam" id="PF12849">
    <property type="entry name" value="PBP_like_2"/>
    <property type="match status" value="1"/>
</dbReference>
<reference evidence="3 4" key="2">
    <citation type="submission" date="2006-07" db="EMBL/GenBank/DDBJ databases">
        <title>Sequencing of the draft genome and assembly of Chlorobium ferroxidans DSM 13031.</title>
        <authorList>
            <consortium name="US DOE Joint Genome Institute (JGI-PGF)"/>
            <person name="Copeland A."/>
            <person name="Lucas S."/>
            <person name="Lapidus A."/>
            <person name="Barry K."/>
            <person name="Glavina del Rio T."/>
            <person name="Dalin E."/>
            <person name="Tice H."/>
            <person name="Bruce D."/>
            <person name="Pitluck S."/>
            <person name="Richardson P."/>
        </authorList>
    </citation>
    <scope>NUCLEOTIDE SEQUENCE [LARGE SCALE GENOMIC DNA]</scope>
    <source>
        <strain evidence="3 4">DSM 13031</strain>
    </source>
</reference>
<protein>
    <submittedName>
        <fullName evidence="3">Phosphate-binding protein, putative</fullName>
    </submittedName>
</protein>
<dbReference type="SUPFAM" id="SSF53850">
    <property type="entry name" value="Periplasmic binding protein-like II"/>
    <property type="match status" value="1"/>
</dbReference>
<evidence type="ECO:0000259" key="2">
    <source>
        <dbReference type="Pfam" id="PF12849"/>
    </source>
</evidence>
<name>Q0YSN9_9CHLB</name>
<evidence type="ECO:0000256" key="1">
    <source>
        <dbReference type="ARBA" id="ARBA00022729"/>
    </source>
</evidence>
<keyword evidence="4" id="KW-1185">Reference proteome</keyword>
<dbReference type="InterPro" id="IPR024370">
    <property type="entry name" value="PBP_domain"/>
</dbReference>
<evidence type="ECO:0000313" key="4">
    <source>
        <dbReference type="Proteomes" id="UP000004162"/>
    </source>
</evidence>
<feature type="domain" description="PBP" evidence="2">
    <location>
        <begin position="34"/>
        <end position="275"/>
    </location>
</feature>
<dbReference type="PANTHER" id="PTHR30570:SF1">
    <property type="entry name" value="PHOSPHATE-BINDING PROTEIN PSTS"/>
    <property type="match status" value="1"/>
</dbReference>
<gene>
    <name evidence="3" type="ORF">CferDRAFT_1493</name>
</gene>
<dbReference type="OrthoDB" id="596930at2"/>